<dbReference type="EMBL" id="JAPWDV010000001">
    <property type="protein sequence ID" value="KAJ6225586.1"/>
    <property type="molecule type" value="Genomic_DNA"/>
</dbReference>
<name>A0A9Q0MGM6_BLOTA</name>
<sequence>MLAGVIDQVTLVSNGNIHPFEPTSEMSSSSNNEFVCQIAHNETSETMEQIDIDESNNTNNNFNNKVKNIEFPLKDATTKLECEPQDEK</sequence>
<gene>
    <name evidence="1" type="ORF">RDWZM_004131</name>
</gene>
<comment type="caution">
    <text evidence="1">The sequence shown here is derived from an EMBL/GenBank/DDBJ whole genome shotgun (WGS) entry which is preliminary data.</text>
</comment>
<dbReference type="Proteomes" id="UP001142055">
    <property type="component" value="Chromosome 1"/>
</dbReference>
<keyword evidence="2" id="KW-1185">Reference proteome</keyword>
<evidence type="ECO:0000313" key="1">
    <source>
        <dbReference type="EMBL" id="KAJ6225586.1"/>
    </source>
</evidence>
<organism evidence="1 2">
    <name type="scientific">Blomia tropicalis</name>
    <name type="common">Mite</name>
    <dbReference type="NCBI Taxonomy" id="40697"/>
    <lineage>
        <taxon>Eukaryota</taxon>
        <taxon>Metazoa</taxon>
        <taxon>Ecdysozoa</taxon>
        <taxon>Arthropoda</taxon>
        <taxon>Chelicerata</taxon>
        <taxon>Arachnida</taxon>
        <taxon>Acari</taxon>
        <taxon>Acariformes</taxon>
        <taxon>Sarcoptiformes</taxon>
        <taxon>Astigmata</taxon>
        <taxon>Glycyphagoidea</taxon>
        <taxon>Echimyopodidae</taxon>
        <taxon>Blomia</taxon>
    </lineage>
</organism>
<evidence type="ECO:0000313" key="2">
    <source>
        <dbReference type="Proteomes" id="UP001142055"/>
    </source>
</evidence>
<reference evidence="1" key="1">
    <citation type="submission" date="2022-12" db="EMBL/GenBank/DDBJ databases">
        <title>Genome assemblies of Blomia tropicalis.</title>
        <authorList>
            <person name="Cui Y."/>
        </authorList>
    </citation>
    <scope>NUCLEOTIDE SEQUENCE</scope>
    <source>
        <tissue evidence="1">Adult mites</tissue>
    </source>
</reference>
<proteinExistence type="predicted"/>
<accession>A0A9Q0MGM6</accession>
<dbReference type="AlphaFoldDB" id="A0A9Q0MGM6"/>
<protein>
    <submittedName>
        <fullName evidence="1">Uncharacterized protein</fullName>
    </submittedName>
</protein>